<organism evidence="1 3">
    <name type="scientific">Didymodactylos carnosus</name>
    <dbReference type="NCBI Taxonomy" id="1234261"/>
    <lineage>
        <taxon>Eukaryota</taxon>
        <taxon>Metazoa</taxon>
        <taxon>Spiralia</taxon>
        <taxon>Gnathifera</taxon>
        <taxon>Rotifera</taxon>
        <taxon>Eurotatoria</taxon>
        <taxon>Bdelloidea</taxon>
        <taxon>Philodinida</taxon>
        <taxon>Philodinidae</taxon>
        <taxon>Didymodactylos</taxon>
    </lineage>
</organism>
<sequence length="155" mass="17645">PKEMYNKTVTIVNELSAGYKYPNDKINYVKQEMDARIDRLEQRMEGMFLYTAMNNILHNPFSLGFLAPEDITLAIQDVIQRRNLTFGPAARQLALSVYVTQLIIQQRVELVPAALDLTTNPDEIKRLACTTIYTVPSPKQSKFTVFKLTTKSVST</sequence>
<accession>A0A815CZ82</accession>
<dbReference type="EMBL" id="CAJNOQ010012034">
    <property type="protein sequence ID" value="CAF1290586.1"/>
    <property type="molecule type" value="Genomic_DNA"/>
</dbReference>
<protein>
    <submittedName>
        <fullName evidence="1">Uncharacterized protein</fullName>
    </submittedName>
</protein>
<dbReference type="Proteomes" id="UP000663829">
    <property type="component" value="Unassembled WGS sequence"/>
</dbReference>
<dbReference type="OrthoDB" id="10043151at2759"/>
<dbReference type="EMBL" id="CAJOBC010032506">
    <property type="protein sequence ID" value="CAF4096242.1"/>
    <property type="molecule type" value="Genomic_DNA"/>
</dbReference>
<reference evidence="1" key="1">
    <citation type="submission" date="2021-02" db="EMBL/GenBank/DDBJ databases">
        <authorList>
            <person name="Nowell W R."/>
        </authorList>
    </citation>
    <scope>NUCLEOTIDE SEQUENCE</scope>
</reference>
<evidence type="ECO:0000313" key="2">
    <source>
        <dbReference type="EMBL" id="CAF4096242.1"/>
    </source>
</evidence>
<feature type="non-terminal residue" evidence="1">
    <location>
        <position position="1"/>
    </location>
</feature>
<evidence type="ECO:0000313" key="3">
    <source>
        <dbReference type="Proteomes" id="UP000663829"/>
    </source>
</evidence>
<dbReference type="Proteomes" id="UP000681722">
    <property type="component" value="Unassembled WGS sequence"/>
</dbReference>
<name>A0A815CZ82_9BILA</name>
<evidence type="ECO:0000313" key="1">
    <source>
        <dbReference type="EMBL" id="CAF1290586.1"/>
    </source>
</evidence>
<comment type="caution">
    <text evidence="1">The sequence shown here is derived from an EMBL/GenBank/DDBJ whole genome shotgun (WGS) entry which is preliminary data.</text>
</comment>
<keyword evidence="3" id="KW-1185">Reference proteome</keyword>
<proteinExistence type="predicted"/>
<gene>
    <name evidence="1" type="ORF">GPM918_LOCUS28016</name>
    <name evidence="2" type="ORF">SRO942_LOCUS28458</name>
</gene>
<dbReference type="AlphaFoldDB" id="A0A815CZ82"/>